<dbReference type="RefSeq" id="WP_144648527.1">
    <property type="nucleotide sequence ID" value="NZ_VNFK01000003.1"/>
</dbReference>
<evidence type="ECO:0000313" key="1">
    <source>
        <dbReference type="EMBL" id="TVU65460.1"/>
    </source>
</evidence>
<gene>
    <name evidence="1" type="ORF">FQP90_04435</name>
</gene>
<comment type="caution">
    <text evidence="1">The sequence shown here is derived from an EMBL/GenBank/DDBJ whole genome shotgun (WGS) entry which is preliminary data.</text>
</comment>
<dbReference type="EMBL" id="VNFK01000003">
    <property type="protein sequence ID" value="TVU65460.1"/>
    <property type="molecule type" value="Genomic_DNA"/>
</dbReference>
<dbReference type="Proteomes" id="UP000316500">
    <property type="component" value="Unassembled WGS sequence"/>
</dbReference>
<reference evidence="1 2" key="1">
    <citation type="submission" date="2019-07" db="EMBL/GenBank/DDBJ databases">
        <title>Diversity of Bacteria from Kongsfjorden, Arctic.</title>
        <authorList>
            <person name="Yu Y."/>
        </authorList>
    </citation>
    <scope>NUCLEOTIDE SEQUENCE [LARGE SCALE GENOMIC DNA]</scope>
    <source>
        <strain evidence="1 2">SM1928</strain>
    </source>
</reference>
<name>A0A558H8N3_PAENT</name>
<proteinExistence type="predicted"/>
<protein>
    <submittedName>
        <fullName evidence="1">Uncharacterized protein</fullName>
    </submittedName>
</protein>
<sequence length="67" mass="7266">MAAFVDELGAQHEGPSIRLLLSPRQHLSDICDLGKLPLFSDAGGRPEINPVGRFQVNTVNVPRVNDS</sequence>
<accession>A0A558H8N3</accession>
<dbReference type="AlphaFoldDB" id="A0A558H8N3"/>
<organism evidence="1 2">
    <name type="scientific">Paenarthrobacter nitroguajacolicus</name>
    <name type="common">Arthrobacter nitroguajacolicus</name>
    <dbReference type="NCBI Taxonomy" id="211146"/>
    <lineage>
        <taxon>Bacteria</taxon>
        <taxon>Bacillati</taxon>
        <taxon>Actinomycetota</taxon>
        <taxon>Actinomycetes</taxon>
        <taxon>Micrococcales</taxon>
        <taxon>Micrococcaceae</taxon>
        <taxon>Paenarthrobacter</taxon>
    </lineage>
</organism>
<evidence type="ECO:0000313" key="2">
    <source>
        <dbReference type="Proteomes" id="UP000316500"/>
    </source>
</evidence>